<dbReference type="Proteomes" id="UP000036771">
    <property type="component" value="Unassembled WGS sequence"/>
</dbReference>
<proteinExistence type="predicted"/>
<keyword evidence="2 4" id="KW-0547">Nucleotide-binding</keyword>
<dbReference type="InterPro" id="IPR011761">
    <property type="entry name" value="ATP-grasp"/>
</dbReference>
<keyword evidence="3 4" id="KW-0067">ATP-binding</keyword>
<dbReference type="PANTHER" id="PTHR43585">
    <property type="entry name" value="FUMIPYRROLE BIOSYNTHESIS PROTEIN C"/>
    <property type="match status" value="1"/>
</dbReference>
<evidence type="ECO:0000256" key="3">
    <source>
        <dbReference type="ARBA" id="ARBA00022840"/>
    </source>
</evidence>
<comment type="caution">
    <text evidence="6">The sequence shown here is derived from an EMBL/GenBank/DDBJ whole genome shotgun (WGS) entry which is preliminary data.</text>
</comment>
<dbReference type="InterPro" id="IPR013815">
    <property type="entry name" value="ATP_grasp_subdomain_1"/>
</dbReference>
<dbReference type="Pfam" id="PF02786">
    <property type="entry name" value="CPSase_L_D2"/>
    <property type="match status" value="1"/>
</dbReference>
<dbReference type="STRING" id="1629334.Cva_00950"/>
<reference evidence="6 7" key="1">
    <citation type="submission" date="2015-03" db="EMBL/GenBank/DDBJ databases">
        <title>Caedibacter varicaedens, whole genome shotgun sequence.</title>
        <authorList>
            <person name="Suzuki H."/>
            <person name="Dapper A.L."/>
            <person name="Gibson A.K."/>
            <person name="Jackson C."/>
            <person name="Lee H."/>
            <person name="Pejaver V.R."/>
            <person name="Doak T."/>
            <person name="Lynch M."/>
        </authorList>
    </citation>
    <scope>NUCLEOTIDE SEQUENCE [LARGE SCALE GENOMIC DNA]</scope>
</reference>
<keyword evidence="1 6" id="KW-0436">Ligase</keyword>
<evidence type="ECO:0000313" key="6">
    <source>
        <dbReference type="EMBL" id="GAO98301.1"/>
    </source>
</evidence>
<dbReference type="PANTHER" id="PTHR43585:SF2">
    <property type="entry name" value="ATP-GRASP ENZYME FSQD"/>
    <property type="match status" value="1"/>
</dbReference>
<dbReference type="GO" id="GO:0016874">
    <property type="term" value="F:ligase activity"/>
    <property type="evidence" value="ECO:0007669"/>
    <property type="project" value="UniProtKB-KW"/>
</dbReference>
<dbReference type="InterPro" id="IPR052032">
    <property type="entry name" value="ATP-dep_AA_Ligase"/>
</dbReference>
<accession>A0A0K8MCQ1</accession>
<sequence length="432" mass="49194">MKKKSLQYLTLCPSIEWLQDVSFDKDLSLKTIVVMSRSDIEKIPCDVLKEKFGAVRAVKNYTDDHEVKNMIKQCHQDFAFQKIIAPDEEDILRAAFLRQELNVDGQSCESALAFRDKVKMKEILSQANVLVPPFRKIEKLTDLSDFAETHGYPLILKPCRATGCRGIYVLDHEKDVRAAVQVVQNAPRSFYQVEAFIQGEMYHVDGLMIQGKLACSWPSLYFHPPLNMIQGKCASSYMLAADNPLTFTLNHYAEKILGIMPTPQNTAFHLEFFISPTDREPVFCEIASRVGGKGVNQAWKSSFGLDLKQSFVRMNYGVDLPPFRMPTTPFHLSGEIWFPYLRGKVESIPDHCPFPWVKQWEISVEIGEILAPGEDIDRILGGSSLMTASSEQEMQERMTLFSQWFYAALRISAPEKHFSDEISPLRSAPYSR</sequence>
<organism evidence="6 7">
    <name type="scientific">Caedimonas varicaedens</name>
    <dbReference type="NCBI Taxonomy" id="1629334"/>
    <lineage>
        <taxon>Bacteria</taxon>
        <taxon>Pseudomonadati</taxon>
        <taxon>Pseudomonadota</taxon>
        <taxon>Alphaproteobacteria</taxon>
        <taxon>Holosporales</taxon>
        <taxon>Caedimonadaceae</taxon>
        <taxon>Caedimonas</taxon>
    </lineage>
</organism>
<evidence type="ECO:0000313" key="7">
    <source>
        <dbReference type="Proteomes" id="UP000036771"/>
    </source>
</evidence>
<name>A0A0K8MCQ1_9PROT</name>
<dbReference type="Gene3D" id="3.30.1490.20">
    <property type="entry name" value="ATP-grasp fold, A domain"/>
    <property type="match status" value="1"/>
</dbReference>
<gene>
    <name evidence="6" type="primary">bacD</name>
    <name evidence="6" type="ORF">Cva_00950</name>
</gene>
<dbReference type="Gene3D" id="3.40.50.20">
    <property type="match status" value="1"/>
</dbReference>
<protein>
    <submittedName>
        <fullName evidence="6">Alanine-anticapsin ligase BacD</fullName>
    </submittedName>
</protein>
<dbReference type="GO" id="GO:0046872">
    <property type="term" value="F:metal ion binding"/>
    <property type="evidence" value="ECO:0007669"/>
    <property type="project" value="InterPro"/>
</dbReference>
<evidence type="ECO:0000259" key="5">
    <source>
        <dbReference type="PROSITE" id="PS50975"/>
    </source>
</evidence>
<evidence type="ECO:0000256" key="1">
    <source>
        <dbReference type="ARBA" id="ARBA00022598"/>
    </source>
</evidence>
<evidence type="ECO:0000256" key="4">
    <source>
        <dbReference type="PROSITE-ProRule" id="PRU00409"/>
    </source>
</evidence>
<dbReference type="AlphaFoldDB" id="A0A0K8MCQ1"/>
<dbReference type="Gene3D" id="3.30.470.20">
    <property type="entry name" value="ATP-grasp fold, B domain"/>
    <property type="match status" value="1"/>
</dbReference>
<dbReference type="SUPFAM" id="SSF56059">
    <property type="entry name" value="Glutathione synthetase ATP-binding domain-like"/>
    <property type="match status" value="1"/>
</dbReference>
<feature type="domain" description="ATP-grasp" evidence="5">
    <location>
        <begin position="121"/>
        <end position="316"/>
    </location>
</feature>
<keyword evidence="7" id="KW-1185">Reference proteome</keyword>
<dbReference type="EMBL" id="BBVC01000041">
    <property type="protein sequence ID" value="GAO98301.1"/>
    <property type="molecule type" value="Genomic_DNA"/>
</dbReference>
<evidence type="ECO:0000256" key="2">
    <source>
        <dbReference type="ARBA" id="ARBA00022741"/>
    </source>
</evidence>
<dbReference type="InterPro" id="IPR005479">
    <property type="entry name" value="CPAse_ATP-bd"/>
</dbReference>
<dbReference type="GO" id="GO:0005524">
    <property type="term" value="F:ATP binding"/>
    <property type="evidence" value="ECO:0007669"/>
    <property type="project" value="UniProtKB-UniRule"/>
</dbReference>
<dbReference type="PROSITE" id="PS50975">
    <property type="entry name" value="ATP_GRASP"/>
    <property type="match status" value="1"/>
</dbReference>